<dbReference type="Proteomes" id="UP001491310">
    <property type="component" value="Unassembled WGS sequence"/>
</dbReference>
<feature type="region of interest" description="Disordered" evidence="2">
    <location>
        <begin position="236"/>
        <end position="287"/>
    </location>
</feature>
<comment type="caution">
    <text evidence="4">The sequence shown here is derived from an EMBL/GenBank/DDBJ whole genome shotgun (WGS) entry which is preliminary data.</text>
</comment>
<dbReference type="InterPro" id="IPR000086">
    <property type="entry name" value="NUDIX_hydrolase_dom"/>
</dbReference>
<evidence type="ECO:0000256" key="1">
    <source>
        <dbReference type="ARBA" id="ARBA00022801"/>
    </source>
</evidence>
<dbReference type="PROSITE" id="PS00893">
    <property type="entry name" value="NUDIX_BOX"/>
    <property type="match status" value="1"/>
</dbReference>
<feature type="region of interest" description="Disordered" evidence="2">
    <location>
        <begin position="322"/>
        <end position="357"/>
    </location>
</feature>
<dbReference type="CDD" id="cd18888">
    <property type="entry name" value="NUDIX_ADPRase_Nudt5"/>
    <property type="match status" value="1"/>
</dbReference>
<keyword evidence="5" id="KW-1185">Reference proteome</keyword>
<dbReference type="PANTHER" id="PTHR11839:SF1">
    <property type="entry name" value="ADP-SUGAR PYROPHOSPHATASE"/>
    <property type="match status" value="1"/>
</dbReference>
<dbReference type="SUPFAM" id="SSF55811">
    <property type="entry name" value="Nudix"/>
    <property type="match status" value="1"/>
</dbReference>
<sequence length="464" mass="50164">MSKITRRTDFGPHGFRWLTLKRIEYEDPHGRLRFWESAERLSRHGDVDGVAIITLVRSKQEPLKVILEAQFRPSQGNTVIELPAGLIDQGESAAEAAVRELKEETGYMGTVTEVSPVCYSDPGMTNANMQFAVVDVDADAPENTDVNPELEEGEFIDVFLLPYDGLYDALLAKQKETGWDVDARLLMYADAIKRTAQRAFAPEGTREDIATADPTAALSLQSEEDVDSGLPRLHIKTRADPHTNGTSAAKSGSGHSGDSPSRSSAAAAEKAAHSFQEGFIPQDPSPAVLKTEFPHELEHVTEHPPLKTIYNDNDGEILLENEAAPGRSSEDNIRPPQQTTRPDSQAKEGLPDLDRRPSIDLAAGLNKSPRRAPGGHDVEADVDIRPGLFPHFRSATPTINPMAATPNGHANEEIFASPFMRQGSLISMEPVSSGEPPGCAPAEDAAARNGSGNIVYCPAGLLQG</sequence>
<evidence type="ECO:0000313" key="5">
    <source>
        <dbReference type="Proteomes" id="UP001491310"/>
    </source>
</evidence>
<proteinExistence type="predicted"/>
<keyword evidence="1" id="KW-0378">Hydrolase</keyword>
<dbReference type="InterPro" id="IPR015797">
    <property type="entry name" value="NUDIX_hydrolase-like_dom_sf"/>
</dbReference>
<gene>
    <name evidence="4" type="ORF">WJX75_005725</name>
</gene>
<evidence type="ECO:0000256" key="2">
    <source>
        <dbReference type="SAM" id="MobiDB-lite"/>
    </source>
</evidence>
<dbReference type="EMBL" id="JALJOT010000012">
    <property type="protein sequence ID" value="KAK9904925.1"/>
    <property type="molecule type" value="Genomic_DNA"/>
</dbReference>
<feature type="domain" description="Nudix hydrolase" evidence="3">
    <location>
        <begin position="45"/>
        <end position="188"/>
    </location>
</feature>
<feature type="compositionally biased region" description="Low complexity" evidence="2">
    <location>
        <begin position="251"/>
        <end position="269"/>
    </location>
</feature>
<accession>A0ABR2YGF3</accession>
<protein>
    <recommendedName>
        <fullName evidence="3">Nudix hydrolase domain-containing protein</fullName>
    </recommendedName>
</protein>
<evidence type="ECO:0000313" key="4">
    <source>
        <dbReference type="EMBL" id="KAK9904925.1"/>
    </source>
</evidence>
<evidence type="ECO:0000259" key="3">
    <source>
        <dbReference type="PROSITE" id="PS51462"/>
    </source>
</evidence>
<reference evidence="4 5" key="1">
    <citation type="journal article" date="2024" name="Nat. Commun.">
        <title>Phylogenomics reveals the evolutionary origins of lichenization in chlorophyte algae.</title>
        <authorList>
            <person name="Puginier C."/>
            <person name="Libourel C."/>
            <person name="Otte J."/>
            <person name="Skaloud P."/>
            <person name="Haon M."/>
            <person name="Grisel S."/>
            <person name="Petersen M."/>
            <person name="Berrin J.G."/>
            <person name="Delaux P.M."/>
            <person name="Dal Grande F."/>
            <person name="Keller J."/>
        </authorList>
    </citation>
    <scope>NUCLEOTIDE SEQUENCE [LARGE SCALE GENOMIC DNA]</scope>
    <source>
        <strain evidence="4 5">SAG 216-7</strain>
    </source>
</reference>
<dbReference type="Gene3D" id="3.90.79.10">
    <property type="entry name" value="Nucleoside Triphosphate Pyrophosphohydrolase"/>
    <property type="match status" value="1"/>
</dbReference>
<feature type="compositionally biased region" description="Basic and acidic residues" evidence="2">
    <location>
        <begin position="344"/>
        <end position="357"/>
    </location>
</feature>
<dbReference type="Pfam" id="PF00293">
    <property type="entry name" value="NUDIX"/>
    <property type="match status" value="1"/>
</dbReference>
<dbReference type="PANTHER" id="PTHR11839">
    <property type="entry name" value="UDP/ADP-SUGAR PYROPHOSPHATASE"/>
    <property type="match status" value="1"/>
</dbReference>
<dbReference type="InterPro" id="IPR020084">
    <property type="entry name" value="NUDIX_hydrolase_CS"/>
</dbReference>
<name>A0ABR2YGF3_9CHLO</name>
<organism evidence="4 5">
    <name type="scientific">Coccomyxa subellipsoidea</name>
    <dbReference type="NCBI Taxonomy" id="248742"/>
    <lineage>
        <taxon>Eukaryota</taxon>
        <taxon>Viridiplantae</taxon>
        <taxon>Chlorophyta</taxon>
        <taxon>core chlorophytes</taxon>
        <taxon>Trebouxiophyceae</taxon>
        <taxon>Trebouxiophyceae incertae sedis</taxon>
        <taxon>Coccomyxaceae</taxon>
        <taxon>Coccomyxa</taxon>
    </lineage>
</organism>
<dbReference type="PROSITE" id="PS51462">
    <property type="entry name" value="NUDIX"/>
    <property type="match status" value="1"/>
</dbReference>